<evidence type="ECO:0000259" key="6">
    <source>
        <dbReference type="Pfam" id="PF14743"/>
    </source>
</evidence>
<dbReference type="Gene3D" id="3.30.470.30">
    <property type="entry name" value="DNA ligase/mRNA capping enzyme"/>
    <property type="match status" value="1"/>
</dbReference>
<dbReference type="SUPFAM" id="SSF50249">
    <property type="entry name" value="Nucleic acid-binding proteins"/>
    <property type="match status" value="1"/>
</dbReference>
<dbReference type="GO" id="GO:0006260">
    <property type="term" value="P:DNA replication"/>
    <property type="evidence" value="ECO:0007669"/>
    <property type="project" value="UniProtKB-KW"/>
</dbReference>
<evidence type="ECO:0000313" key="7">
    <source>
        <dbReference type="EMBL" id="QAU05479.1"/>
    </source>
</evidence>
<keyword evidence="3" id="KW-0235">DNA replication</keyword>
<dbReference type="GO" id="GO:0006281">
    <property type="term" value="P:DNA repair"/>
    <property type="evidence" value="ECO:0007669"/>
    <property type="project" value="UniProtKB-KW"/>
</dbReference>
<dbReference type="GO" id="GO:0016874">
    <property type="term" value="F:ligase activity"/>
    <property type="evidence" value="ECO:0007669"/>
    <property type="project" value="UniProtKB-KW"/>
</dbReference>
<proteinExistence type="inferred from homology"/>
<reference evidence="7 8" key="1">
    <citation type="journal article" date="2019" name="Viruses">
        <title>New Bacteriophages against Emerging Lineages ST23 and ST258 of Klebsiella pneumoniae and Efficacy Assessment in Galleria mellonella Larvae.</title>
        <authorList>
            <person name="Thiry D."/>
            <person name="Passet V."/>
            <person name="Danis-Wlodarczyk K."/>
            <person name="Lood C."/>
            <person name="Wagemans J."/>
            <person name="De Sordi L."/>
            <person name="van Noort V."/>
            <person name="Dufour N."/>
            <person name="Debarbieux L."/>
            <person name="Mainil J.G."/>
            <person name="Brisse S."/>
            <person name="Lavigne R."/>
        </authorList>
    </citation>
    <scope>NUCLEOTIDE SEQUENCE [LARGE SCALE GENOMIC DNA]</scope>
</reference>
<evidence type="ECO:0000313" key="8">
    <source>
        <dbReference type="Proteomes" id="UP000307994"/>
    </source>
</evidence>
<dbReference type="Pfam" id="PF14743">
    <property type="entry name" value="DNA_ligase_OB_2"/>
    <property type="match status" value="1"/>
</dbReference>
<evidence type="ECO:0000256" key="2">
    <source>
        <dbReference type="ARBA" id="ARBA00022598"/>
    </source>
</evidence>
<dbReference type="PANTHER" id="PTHR47810:SF1">
    <property type="entry name" value="DNA LIGASE B"/>
    <property type="match status" value="1"/>
</dbReference>
<organism evidence="7 8">
    <name type="scientific">Klebsiella phage K1-ULIP33</name>
    <dbReference type="NCBI Taxonomy" id="2307015"/>
    <lineage>
        <taxon>Viruses</taxon>
        <taxon>Duplodnaviria</taxon>
        <taxon>Heunggongvirae</taxon>
        <taxon>Uroviricota</taxon>
        <taxon>Caudoviricetes</taxon>
        <taxon>Autographivirales</taxon>
        <taxon>Autosignataviridae</taxon>
        <taxon>Molineuxvirinae</taxon>
        <taxon>Ulipvirus</taxon>
        <taxon>Ulipvirus K1ULIP33</taxon>
    </lineage>
</organism>
<dbReference type="SUPFAM" id="SSF56091">
    <property type="entry name" value="DNA ligase/mRNA capping enzyme, catalytic domain"/>
    <property type="match status" value="1"/>
</dbReference>
<keyword evidence="5" id="KW-0234">DNA repair</keyword>
<dbReference type="InterPro" id="IPR029319">
    <property type="entry name" value="DNA_ligase_OB"/>
</dbReference>
<dbReference type="Gene3D" id="2.40.50.140">
    <property type="entry name" value="Nucleic acid-binding proteins"/>
    <property type="match status" value="1"/>
</dbReference>
<protein>
    <submittedName>
        <fullName evidence="7">DNA ligase</fullName>
    </submittedName>
</protein>
<keyword evidence="8" id="KW-1185">Reference proteome</keyword>
<evidence type="ECO:0000256" key="4">
    <source>
        <dbReference type="ARBA" id="ARBA00022763"/>
    </source>
</evidence>
<evidence type="ECO:0000256" key="5">
    <source>
        <dbReference type="ARBA" id="ARBA00023204"/>
    </source>
</evidence>
<dbReference type="EMBL" id="MK380014">
    <property type="protein sequence ID" value="QAU05479.1"/>
    <property type="molecule type" value="Genomic_DNA"/>
</dbReference>
<dbReference type="InterPro" id="IPR050326">
    <property type="entry name" value="NAD_dep_DNA_ligaseB"/>
</dbReference>
<dbReference type="PANTHER" id="PTHR47810">
    <property type="entry name" value="DNA LIGASE"/>
    <property type="match status" value="1"/>
</dbReference>
<accession>A0A4P6DBZ9</accession>
<evidence type="ECO:0000256" key="3">
    <source>
        <dbReference type="ARBA" id="ARBA00022705"/>
    </source>
</evidence>
<dbReference type="Proteomes" id="UP000307994">
    <property type="component" value="Segment"/>
</dbReference>
<keyword evidence="4" id="KW-0227">DNA damage</keyword>
<comment type="similarity">
    <text evidence="1">Belongs to the ATP-dependent DNA ligase family.</text>
</comment>
<feature type="domain" description="DNA ligase OB-like" evidence="6">
    <location>
        <begin position="230"/>
        <end position="307"/>
    </location>
</feature>
<keyword evidence="2 7" id="KW-0436">Ligase</keyword>
<dbReference type="InterPro" id="IPR012340">
    <property type="entry name" value="NA-bd_OB-fold"/>
</dbReference>
<evidence type="ECO:0000256" key="1">
    <source>
        <dbReference type="ARBA" id="ARBA00007572"/>
    </source>
</evidence>
<name>A0A4P6DBZ9_9CAUD</name>
<sequence>MDIFSFIGLPEDHRTKPVMLVKHRDEVPDSKIKFPVYGQVKRDGIFSAVVVRADSVVGIFGRTGKKLANVEALEQRFASFPAGIYLGELQSMAVDIYLEALSGVVNPNRTEPLDYIGQQIKDDLYIDFFDMLTIKAFTDGYTDVTFLKRHAALERRIGELVSNTLDNILPVTPCHNEVEVEAFAKMHIDAGREGAVFKLDCDYEAGHKGYRQTKIVRMVSYDLTCIGWEEGKGKYKGKVANLIFKWKGGKTVKAMLGKGWTHEDAERMYHDIKHGGELNVIGKIFAVKALQESSKGILRLPKAGELRHDKEEPDVF</sequence>
<gene>
    <name evidence="7" type="ORF">D3A55_0028</name>
</gene>